<gene>
    <name evidence="1" type="primary">cdiI</name>
    <name evidence="1" type="ORF">LMG29542_01566</name>
</gene>
<evidence type="ECO:0000313" key="2">
    <source>
        <dbReference type="Proteomes" id="UP000494363"/>
    </source>
</evidence>
<dbReference type="Gene3D" id="3.30.190.30">
    <property type="match status" value="1"/>
</dbReference>
<dbReference type="EMBL" id="CADIKH010000006">
    <property type="protein sequence ID" value="CAB3751843.1"/>
    <property type="molecule type" value="Genomic_DNA"/>
</dbReference>
<keyword evidence="2" id="KW-1185">Reference proteome</keyword>
<dbReference type="InterPro" id="IPR020127">
    <property type="entry name" value="Colicin-E5_imm"/>
</dbReference>
<dbReference type="InterPro" id="IPR037234">
    <property type="entry name" value="ImmE5_sf"/>
</dbReference>
<dbReference type="Proteomes" id="UP000494363">
    <property type="component" value="Unassembled WGS sequence"/>
</dbReference>
<name>A0A6J5DD18_9BURK</name>
<reference evidence="1 2" key="1">
    <citation type="submission" date="2020-04" db="EMBL/GenBank/DDBJ databases">
        <authorList>
            <person name="De Canck E."/>
        </authorList>
    </citation>
    <scope>NUCLEOTIDE SEQUENCE [LARGE SCALE GENOMIC DNA]</scope>
    <source>
        <strain evidence="1 2">LMG 29542</strain>
    </source>
</reference>
<dbReference type="AlphaFoldDB" id="A0A6J5DD18"/>
<dbReference type="Pfam" id="PF11480">
    <property type="entry name" value="ImmE5"/>
    <property type="match status" value="1"/>
</dbReference>
<dbReference type="RefSeq" id="WP_246355743.1">
    <property type="nucleotide sequence ID" value="NZ_CADIKH010000006.1"/>
</dbReference>
<sequence>MKLTPEAAIEVCERAAKRGLLVSRIEGGIWRNPGFEARIDCIWDGAEPPLDAKAAHENNLIAIEFIRSEFPEHDTFIITMLPITGRA</sequence>
<accession>A0A6J5DD18</accession>
<dbReference type="GO" id="GO:0030153">
    <property type="term" value="P:bacteriocin immunity"/>
    <property type="evidence" value="ECO:0007669"/>
    <property type="project" value="InterPro"/>
</dbReference>
<dbReference type="SUPFAM" id="SSF143469">
    <property type="entry name" value="ImmE5-like"/>
    <property type="match status" value="1"/>
</dbReference>
<organism evidence="1 2">
    <name type="scientific">Paraburkholderia humisilvae</name>
    <dbReference type="NCBI Taxonomy" id="627669"/>
    <lineage>
        <taxon>Bacteria</taxon>
        <taxon>Pseudomonadati</taxon>
        <taxon>Pseudomonadota</taxon>
        <taxon>Betaproteobacteria</taxon>
        <taxon>Burkholderiales</taxon>
        <taxon>Burkholderiaceae</taxon>
        <taxon>Paraburkholderia</taxon>
    </lineage>
</organism>
<protein>
    <submittedName>
        <fullName evidence="1">Immunity protein CdiI</fullName>
    </submittedName>
</protein>
<evidence type="ECO:0000313" key="1">
    <source>
        <dbReference type="EMBL" id="CAB3751843.1"/>
    </source>
</evidence>
<proteinExistence type="predicted"/>